<keyword evidence="3" id="KW-1185">Reference proteome</keyword>
<dbReference type="Proteomes" id="UP000193560">
    <property type="component" value="Unassembled WGS sequence"/>
</dbReference>
<comment type="caution">
    <text evidence="2">The sequence shown here is derived from an EMBL/GenBank/DDBJ whole genome shotgun (WGS) entry which is preliminary data.</text>
</comment>
<feature type="transmembrane region" description="Helical" evidence="1">
    <location>
        <begin position="12"/>
        <end position="32"/>
    </location>
</feature>
<feature type="non-terminal residue" evidence="2">
    <location>
        <position position="70"/>
    </location>
</feature>
<keyword evidence="1" id="KW-0812">Transmembrane</keyword>
<evidence type="ECO:0000313" key="2">
    <source>
        <dbReference type="EMBL" id="ORZ24758.1"/>
    </source>
</evidence>
<name>A0A1X2IZN2_9FUNG</name>
<organism evidence="2 3">
    <name type="scientific">Absidia repens</name>
    <dbReference type="NCBI Taxonomy" id="90262"/>
    <lineage>
        <taxon>Eukaryota</taxon>
        <taxon>Fungi</taxon>
        <taxon>Fungi incertae sedis</taxon>
        <taxon>Mucoromycota</taxon>
        <taxon>Mucoromycotina</taxon>
        <taxon>Mucoromycetes</taxon>
        <taxon>Mucorales</taxon>
        <taxon>Cunninghamellaceae</taxon>
        <taxon>Absidia</taxon>
    </lineage>
</organism>
<evidence type="ECO:0000256" key="1">
    <source>
        <dbReference type="SAM" id="Phobius"/>
    </source>
</evidence>
<protein>
    <submittedName>
        <fullName evidence="2">Uncharacterized protein</fullName>
    </submittedName>
</protein>
<evidence type="ECO:0000313" key="3">
    <source>
        <dbReference type="Proteomes" id="UP000193560"/>
    </source>
</evidence>
<reference evidence="2 3" key="1">
    <citation type="submission" date="2016-07" db="EMBL/GenBank/DDBJ databases">
        <title>Pervasive Adenine N6-methylation of Active Genes in Fungi.</title>
        <authorList>
            <consortium name="DOE Joint Genome Institute"/>
            <person name="Mondo S.J."/>
            <person name="Dannebaum R.O."/>
            <person name="Kuo R.C."/>
            <person name="Labutti K."/>
            <person name="Haridas S."/>
            <person name="Kuo A."/>
            <person name="Salamov A."/>
            <person name="Ahrendt S.R."/>
            <person name="Lipzen A."/>
            <person name="Sullivan W."/>
            <person name="Andreopoulos W.B."/>
            <person name="Clum A."/>
            <person name="Lindquist E."/>
            <person name="Daum C."/>
            <person name="Ramamoorthy G.K."/>
            <person name="Gryganskyi A."/>
            <person name="Culley D."/>
            <person name="Magnuson J.K."/>
            <person name="James T.Y."/>
            <person name="O'Malley M.A."/>
            <person name="Stajich J.E."/>
            <person name="Spatafora J.W."/>
            <person name="Visel A."/>
            <person name="Grigoriev I.V."/>
        </authorList>
    </citation>
    <scope>NUCLEOTIDE SEQUENCE [LARGE SCALE GENOMIC DNA]</scope>
    <source>
        <strain evidence="2 3">NRRL 1336</strain>
    </source>
</reference>
<keyword evidence="1" id="KW-1133">Transmembrane helix</keyword>
<dbReference type="EMBL" id="MCGE01000002">
    <property type="protein sequence ID" value="ORZ24758.1"/>
    <property type="molecule type" value="Genomic_DNA"/>
</dbReference>
<dbReference type="AlphaFoldDB" id="A0A1X2IZN2"/>
<keyword evidence="1" id="KW-0472">Membrane</keyword>
<accession>A0A1X2IZN2</accession>
<gene>
    <name evidence="2" type="ORF">BCR42DRAFT_403592</name>
</gene>
<proteinExistence type="predicted"/>
<sequence>MGKRVILITEIQCHIFLNVIIHCYFFSFPLLAQPYLDQVFYLQGRKVRLLLLIKNNHRNVCVVKYVKGQN</sequence>